<dbReference type="PANTHER" id="PTHR37984">
    <property type="entry name" value="PROTEIN CBG26694"/>
    <property type="match status" value="1"/>
</dbReference>
<dbReference type="Gene3D" id="3.30.70.270">
    <property type="match status" value="2"/>
</dbReference>
<dbReference type="GO" id="GO:0003824">
    <property type="term" value="F:catalytic activity"/>
    <property type="evidence" value="ECO:0007669"/>
    <property type="project" value="UniProtKB-KW"/>
</dbReference>
<dbReference type="InterPro" id="IPR043128">
    <property type="entry name" value="Rev_trsase/Diguanyl_cyclase"/>
</dbReference>
<dbReference type="InterPro" id="IPR043502">
    <property type="entry name" value="DNA/RNA_pol_sf"/>
</dbReference>
<organism evidence="4 5">
    <name type="scientific">Scophthalmus maximus</name>
    <name type="common">Turbot</name>
    <name type="synonym">Psetta maxima</name>
    <dbReference type="NCBI Taxonomy" id="52904"/>
    <lineage>
        <taxon>Eukaryota</taxon>
        <taxon>Metazoa</taxon>
        <taxon>Chordata</taxon>
        <taxon>Craniata</taxon>
        <taxon>Vertebrata</taxon>
        <taxon>Euteleostomi</taxon>
        <taxon>Actinopterygii</taxon>
        <taxon>Neopterygii</taxon>
        <taxon>Teleostei</taxon>
        <taxon>Neoteleostei</taxon>
        <taxon>Acanthomorphata</taxon>
        <taxon>Carangaria</taxon>
        <taxon>Pleuronectiformes</taxon>
        <taxon>Pleuronectoidei</taxon>
        <taxon>Scophthalmidae</taxon>
        <taxon>Scophthalmus</taxon>
    </lineage>
</organism>
<dbReference type="InterPro" id="IPR050951">
    <property type="entry name" value="Retrovirus_Pol_polyprotein"/>
</dbReference>
<evidence type="ECO:0000313" key="4">
    <source>
        <dbReference type="EMBL" id="KAF0047687.1"/>
    </source>
</evidence>
<name>A0A6A4TLF2_SCOMX</name>
<dbReference type="Pfam" id="PF17919">
    <property type="entry name" value="RT_RNaseH_2"/>
    <property type="match status" value="1"/>
</dbReference>
<feature type="region of interest" description="Disordered" evidence="2">
    <location>
        <begin position="151"/>
        <end position="174"/>
    </location>
</feature>
<dbReference type="InterPro" id="IPR041577">
    <property type="entry name" value="RT_RNaseH_2"/>
</dbReference>
<evidence type="ECO:0000256" key="1">
    <source>
        <dbReference type="ARBA" id="ARBA00023268"/>
    </source>
</evidence>
<dbReference type="EMBL" id="VEVO01000001">
    <property type="protein sequence ID" value="KAF0047687.1"/>
    <property type="molecule type" value="Genomic_DNA"/>
</dbReference>
<reference evidence="4 5" key="1">
    <citation type="submission" date="2019-06" db="EMBL/GenBank/DDBJ databases">
        <title>Draft genomes of female and male turbot (Scophthalmus maximus).</title>
        <authorList>
            <person name="Xu H."/>
            <person name="Xu X.-W."/>
            <person name="Shao C."/>
            <person name="Chen S."/>
        </authorList>
    </citation>
    <scope>NUCLEOTIDE SEQUENCE [LARGE SCALE GENOMIC DNA]</scope>
    <source>
        <strain evidence="4">Ysfricsl-2016a</strain>
        <tissue evidence="4">Blood</tissue>
    </source>
</reference>
<comment type="caution">
    <text evidence="4">The sequence shown here is derived from an EMBL/GenBank/DDBJ whole genome shotgun (WGS) entry which is preliminary data.</text>
</comment>
<evidence type="ECO:0000313" key="5">
    <source>
        <dbReference type="Proteomes" id="UP000438429"/>
    </source>
</evidence>
<gene>
    <name evidence="4" type="ORF">F2P81_001320</name>
</gene>
<accession>A0A6A4TLF2</accession>
<keyword evidence="1" id="KW-0511">Multifunctional enzyme</keyword>
<proteinExistence type="predicted"/>
<dbReference type="AlphaFoldDB" id="A0A6A4TLF2"/>
<dbReference type="SUPFAM" id="SSF56672">
    <property type="entry name" value="DNA/RNA polymerases"/>
    <property type="match status" value="1"/>
</dbReference>
<evidence type="ECO:0000256" key="2">
    <source>
        <dbReference type="SAM" id="MobiDB-lite"/>
    </source>
</evidence>
<sequence>MDVKKKQKLNRDKCQFGKTEIQYFGHIIGKDGIKPKPQRVRDISELSSPTNVMELRQRIGMINYFGRFLPDRSSVMHPINCLLKKDAALVWGETQEQAFNQVKAMLTSAPGLAYYDATKPTVVSADASRWSGCCSVSGTAAWISDEAASTSPAAHRIDTGPPGSAETSRSGSVEERCVKRPLSDRKHECAAFKCLLSNTSEYKQYILWKCKRNADAAAHCAYEGATDQLDQTFSV</sequence>
<dbReference type="PANTHER" id="PTHR37984:SF5">
    <property type="entry name" value="PROTEIN NYNRIN-LIKE"/>
    <property type="match status" value="1"/>
</dbReference>
<dbReference type="Proteomes" id="UP000438429">
    <property type="component" value="Unassembled WGS sequence"/>
</dbReference>
<dbReference type="FunFam" id="3.30.70.270:FF:000026">
    <property type="entry name" value="Transposon Ty3-G Gag-Pol polyprotein"/>
    <property type="match status" value="1"/>
</dbReference>
<protein>
    <recommendedName>
        <fullName evidence="3">Reverse transcriptase/retrotransposon-derived protein RNase H-like domain-containing protein</fullName>
    </recommendedName>
</protein>
<feature type="domain" description="Reverse transcriptase/retrotransposon-derived protein RNase H-like" evidence="3">
    <location>
        <begin position="91"/>
        <end position="130"/>
    </location>
</feature>
<evidence type="ECO:0000259" key="3">
    <source>
        <dbReference type="Pfam" id="PF17919"/>
    </source>
</evidence>